<name>A0A2I2KMP8_9ACTN</name>
<feature type="region of interest" description="Disordered" evidence="1">
    <location>
        <begin position="1"/>
        <end position="53"/>
    </location>
</feature>
<accession>A0A2I2KMP8</accession>
<keyword evidence="3" id="KW-1185">Reference proteome</keyword>
<gene>
    <name evidence="2" type="ORF">FRACA_1620007</name>
</gene>
<proteinExistence type="predicted"/>
<reference evidence="2 3" key="1">
    <citation type="submission" date="2017-06" db="EMBL/GenBank/DDBJ databases">
        <authorList>
            <person name="Kim H.J."/>
            <person name="Triplett B.A."/>
        </authorList>
    </citation>
    <scope>NUCLEOTIDE SEQUENCE [LARGE SCALE GENOMIC DNA]</scope>
    <source>
        <strain evidence="2">FRACA_ARgP5</strain>
    </source>
</reference>
<dbReference type="EMBL" id="FZMO01000071">
    <property type="protein sequence ID" value="SNQ46941.1"/>
    <property type="molecule type" value="Genomic_DNA"/>
</dbReference>
<evidence type="ECO:0000256" key="1">
    <source>
        <dbReference type="SAM" id="MobiDB-lite"/>
    </source>
</evidence>
<organism evidence="2 3">
    <name type="scientific">Frankia canadensis</name>
    <dbReference type="NCBI Taxonomy" id="1836972"/>
    <lineage>
        <taxon>Bacteria</taxon>
        <taxon>Bacillati</taxon>
        <taxon>Actinomycetota</taxon>
        <taxon>Actinomycetes</taxon>
        <taxon>Frankiales</taxon>
        <taxon>Frankiaceae</taxon>
        <taxon>Frankia</taxon>
    </lineage>
</organism>
<sequence length="99" mass="10699">MVTEGVPRPRRGPPSGNHQRDNRHPIASKPTARAQTTRPGNPARSSHRTWQLTHPTCDSGKCSIDYSHARSGLVAARGICPCVAGGSDISRHHSSPCWL</sequence>
<evidence type="ECO:0000313" key="2">
    <source>
        <dbReference type="EMBL" id="SNQ46941.1"/>
    </source>
</evidence>
<dbReference type="AlphaFoldDB" id="A0A2I2KMP8"/>
<protein>
    <submittedName>
        <fullName evidence="2">Uncharacterized protein</fullName>
    </submittedName>
</protein>
<evidence type="ECO:0000313" key="3">
    <source>
        <dbReference type="Proteomes" id="UP000234331"/>
    </source>
</evidence>
<dbReference type="Proteomes" id="UP000234331">
    <property type="component" value="Unassembled WGS sequence"/>
</dbReference>